<feature type="domain" description="N-acetyltransferase" evidence="3">
    <location>
        <begin position="16"/>
        <end position="160"/>
    </location>
</feature>
<evidence type="ECO:0000313" key="5">
    <source>
        <dbReference type="Proteomes" id="UP000467379"/>
    </source>
</evidence>
<dbReference type="PANTHER" id="PTHR43800:SF1">
    <property type="entry name" value="PEPTIDYL-LYSINE N-ACETYLTRANSFERASE YJAB"/>
    <property type="match status" value="1"/>
</dbReference>
<keyword evidence="1" id="KW-0808">Transferase</keyword>
<evidence type="ECO:0000256" key="1">
    <source>
        <dbReference type="ARBA" id="ARBA00022679"/>
    </source>
</evidence>
<accession>A0ABN6BH74</accession>
<dbReference type="PANTHER" id="PTHR43800">
    <property type="entry name" value="PEPTIDYL-LYSINE N-ACETYLTRANSFERASE YJAB"/>
    <property type="match status" value="1"/>
</dbReference>
<evidence type="ECO:0000256" key="2">
    <source>
        <dbReference type="ARBA" id="ARBA00023315"/>
    </source>
</evidence>
<dbReference type="Gene3D" id="3.40.630.30">
    <property type="match status" value="1"/>
</dbReference>
<dbReference type="InterPro" id="IPR016181">
    <property type="entry name" value="Acyl_CoA_acyltransferase"/>
</dbReference>
<sequence>MLGDVRPEGKEHTITHSIRAYRATDFDDFVAVSRAADQLYADAGMVLPPDEPTVLTRQAERIFVAGDPLVGFVAVEWVDGNIHVAQLSVHPGHGRQGLGARLLQRAVDYAAERGVPALTLTTFRDVPWNGPWYRKRGFTDFPESQWGEQLRAIWAEEQAAGIAIAPRVAMHRPVDTCDG</sequence>
<dbReference type="Pfam" id="PF00583">
    <property type="entry name" value="Acetyltransf_1"/>
    <property type="match status" value="1"/>
</dbReference>
<reference evidence="4 5" key="1">
    <citation type="journal article" date="2019" name="Emerg. Microbes Infect.">
        <title>Comprehensive subspecies identification of 175 nontuberculous mycobacteria species based on 7547 genomic profiles.</title>
        <authorList>
            <person name="Matsumoto Y."/>
            <person name="Kinjo T."/>
            <person name="Motooka D."/>
            <person name="Nabeya D."/>
            <person name="Jung N."/>
            <person name="Uechi K."/>
            <person name="Horii T."/>
            <person name="Iida T."/>
            <person name="Fujita J."/>
            <person name="Nakamura S."/>
        </authorList>
    </citation>
    <scope>NUCLEOTIDE SEQUENCE [LARGE SCALE GENOMIC DNA]</scope>
    <source>
        <strain evidence="4 5">JCM 12687</strain>
        <plasmid evidence="4">pJCM12687</plasmid>
    </source>
</reference>
<keyword evidence="5" id="KW-1185">Reference proteome</keyword>
<gene>
    <name evidence="4" type="ORF">MBRA_54720</name>
</gene>
<dbReference type="CDD" id="cd04301">
    <property type="entry name" value="NAT_SF"/>
    <property type="match status" value="1"/>
</dbReference>
<dbReference type="Proteomes" id="UP000467379">
    <property type="component" value="Plasmid pJCM12687"/>
</dbReference>
<geneLocation type="plasmid" evidence="4 5">
    <name>pJCM12687</name>
</geneLocation>
<organism evidence="4 5">
    <name type="scientific">Mycobacterium branderi</name>
    <dbReference type="NCBI Taxonomy" id="43348"/>
    <lineage>
        <taxon>Bacteria</taxon>
        <taxon>Bacillati</taxon>
        <taxon>Actinomycetota</taxon>
        <taxon>Actinomycetes</taxon>
        <taxon>Mycobacteriales</taxon>
        <taxon>Mycobacteriaceae</taxon>
        <taxon>Mycobacterium</taxon>
    </lineage>
</organism>
<evidence type="ECO:0000313" key="4">
    <source>
        <dbReference type="EMBL" id="BBZ15277.1"/>
    </source>
</evidence>
<proteinExistence type="predicted"/>
<dbReference type="EMBL" id="AP022607">
    <property type="protein sequence ID" value="BBZ15277.1"/>
    <property type="molecule type" value="Genomic_DNA"/>
</dbReference>
<name>A0ABN6BH74_9MYCO</name>
<keyword evidence="2" id="KW-0012">Acyltransferase</keyword>
<keyword evidence="4" id="KW-0614">Plasmid</keyword>
<dbReference type="PROSITE" id="PS51186">
    <property type="entry name" value="GNAT"/>
    <property type="match status" value="1"/>
</dbReference>
<dbReference type="SUPFAM" id="SSF55729">
    <property type="entry name" value="Acyl-CoA N-acyltransferases (Nat)"/>
    <property type="match status" value="1"/>
</dbReference>
<evidence type="ECO:0000259" key="3">
    <source>
        <dbReference type="PROSITE" id="PS51186"/>
    </source>
</evidence>
<protein>
    <submittedName>
        <fullName evidence="4">GCN5 family N-acetyltransferase</fullName>
    </submittedName>
</protein>
<dbReference type="RefSeq" id="WP_249025614.1">
    <property type="nucleotide sequence ID" value="NZ_AP022607.1"/>
</dbReference>
<dbReference type="InterPro" id="IPR000182">
    <property type="entry name" value="GNAT_dom"/>
</dbReference>